<dbReference type="SUPFAM" id="SSF50978">
    <property type="entry name" value="WD40 repeat-like"/>
    <property type="match status" value="1"/>
</dbReference>
<evidence type="ECO:0000256" key="1">
    <source>
        <dbReference type="ARBA" id="ARBA00022574"/>
    </source>
</evidence>
<evidence type="ECO:0000256" key="3">
    <source>
        <dbReference type="PROSITE-ProRule" id="PRU00221"/>
    </source>
</evidence>
<feature type="repeat" description="WD" evidence="3">
    <location>
        <begin position="202"/>
        <end position="235"/>
    </location>
</feature>
<feature type="region of interest" description="Disordered" evidence="4">
    <location>
        <begin position="240"/>
        <end position="272"/>
    </location>
</feature>
<dbReference type="GO" id="GO:0008017">
    <property type="term" value="F:microtubule binding"/>
    <property type="evidence" value="ECO:0007669"/>
    <property type="project" value="TreeGrafter"/>
</dbReference>
<proteinExistence type="predicted"/>
<dbReference type="InterPro" id="IPR015943">
    <property type="entry name" value="WD40/YVTN_repeat-like_dom_sf"/>
</dbReference>
<organism evidence="6 7">
    <name type="scientific">Bugula neritina</name>
    <name type="common">Brown bryozoan</name>
    <name type="synonym">Sertularia neritina</name>
    <dbReference type="NCBI Taxonomy" id="10212"/>
    <lineage>
        <taxon>Eukaryota</taxon>
        <taxon>Metazoa</taxon>
        <taxon>Spiralia</taxon>
        <taxon>Lophotrochozoa</taxon>
        <taxon>Bryozoa</taxon>
        <taxon>Gymnolaemata</taxon>
        <taxon>Cheilostomatida</taxon>
        <taxon>Flustrina</taxon>
        <taxon>Buguloidea</taxon>
        <taxon>Bugulidae</taxon>
        <taxon>Bugula</taxon>
    </lineage>
</organism>
<dbReference type="AlphaFoldDB" id="A0A7J7J2X1"/>
<dbReference type="InterPro" id="IPR036322">
    <property type="entry name" value="WD40_repeat_dom_sf"/>
</dbReference>
<dbReference type="Pfam" id="PF03451">
    <property type="entry name" value="HELP"/>
    <property type="match status" value="1"/>
</dbReference>
<dbReference type="InterPro" id="IPR055442">
    <property type="entry name" value="Beta-prop_EML-like_2nd"/>
</dbReference>
<protein>
    <submittedName>
        <fullName evidence="6">EML5</fullName>
    </submittedName>
</protein>
<sequence length="432" mass="48106">MLNCKIMKKPGRCCCFSPDGKAIAVGLNDGSFHVIDANTLEDIVAFHHRKEEISDIRFSPDAGKYLAVASHDNFVDIYNVLTSKRVGVCKGASSYITHIDWDKQGKLLMVNSGAKEQLFFEAPRGHRQALRNAKIEGVNWDSWTCVLGHTMSGVWPPKCDVTDVNAAAVTNDRQLVVTADDFGMVKLFNYPALGKFAKYKKYMGHSAHVTNTRWTFDDSLLLTVGGADTAVMVWSRARPENCTAKQGESDDSDSDSEEEGYDSDVQREKDIDYSAKTYGNPIRDTEGIKPHLQPTQLEEKAAISRTGEAATKVSRADNSKKRKEVTELSLYHIHGYRGFDGRNNLHFINDGVDIVYHAAGAGIVQNINSGNQSFYLEHSDDILCLTINQYPKYKNIVASGQIGVQPTIRLWDAISRTQSLFFRDHTTRQLAA</sequence>
<dbReference type="FunFam" id="2.130.10.10:FF:000044">
    <property type="entry name" value="echinoderm microtubule-associated protein-like 6 isoform X1"/>
    <property type="match status" value="1"/>
</dbReference>
<evidence type="ECO:0000313" key="6">
    <source>
        <dbReference type="EMBL" id="KAF6020455.1"/>
    </source>
</evidence>
<accession>A0A7J7J2X1</accession>
<feature type="repeat" description="WD" evidence="3">
    <location>
        <begin position="46"/>
        <end position="88"/>
    </location>
</feature>
<keyword evidence="1 3" id="KW-0853">WD repeat</keyword>
<feature type="domain" description="EML-like second beta-propeller" evidence="5">
    <location>
        <begin position="4"/>
        <end position="235"/>
    </location>
</feature>
<comment type="caution">
    <text evidence="6">The sequence shown here is derived from an EMBL/GenBank/DDBJ whole genome shotgun (WGS) entry which is preliminary data.</text>
</comment>
<gene>
    <name evidence="6" type="ORF">EB796_021258</name>
</gene>
<evidence type="ECO:0000256" key="2">
    <source>
        <dbReference type="ARBA" id="ARBA00022737"/>
    </source>
</evidence>
<dbReference type="OrthoDB" id="6129223at2759"/>
<evidence type="ECO:0000313" key="7">
    <source>
        <dbReference type="Proteomes" id="UP000593567"/>
    </source>
</evidence>
<feature type="compositionally biased region" description="Acidic residues" evidence="4">
    <location>
        <begin position="249"/>
        <end position="262"/>
    </location>
</feature>
<evidence type="ECO:0000259" key="5">
    <source>
        <dbReference type="Pfam" id="PF23414"/>
    </source>
</evidence>
<dbReference type="Pfam" id="PF23414">
    <property type="entry name" value="Beta-prop_EML_2"/>
    <property type="match status" value="1"/>
</dbReference>
<dbReference type="SMART" id="SM00320">
    <property type="entry name" value="WD40"/>
    <property type="match status" value="6"/>
</dbReference>
<keyword evidence="2" id="KW-0677">Repeat</keyword>
<dbReference type="Gene3D" id="2.130.10.10">
    <property type="entry name" value="YVTN repeat-like/Quinoprotein amine dehydrogenase"/>
    <property type="match status" value="2"/>
</dbReference>
<dbReference type="PANTHER" id="PTHR13720">
    <property type="entry name" value="WD-40 REPEAT PROTEIN"/>
    <property type="match status" value="1"/>
</dbReference>
<dbReference type="EMBL" id="VXIV02003173">
    <property type="protein sequence ID" value="KAF6020455.1"/>
    <property type="molecule type" value="Genomic_DNA"/>
</dbReference>
<dbReference type="Proteomes" id="UP000593567">
    <property type="component" value="Unassembled WGS sequence"/>
</dbReference>
<dbReference type="InterPro" id="IPR005108">
    <property type="entry name" value="HELP"/>
</dbReference>
<dbReference type="InterPro" id="IPR050630">
    <property type="entry name" value="WD_repeat_EMAP"/>
</dbReference>
<dbReference type="PROSITE" id="PS50082">
    <property type="entry name" value="WD_REPEATS_2"/>
    <property type="match status" value="2"/>
</dbReference>
<evidence type="ECO:0000256" key="4">
    <source>
        <dbReference type="SAM" id="MobiDB-lite"/>
    </source>
</evidence>
<name>A0A7J7J2X1_BUGNE</name>
<dbReference type="PANTHER" id="PTHR13720:SF33">
    <property type="entry name" value="HELP DOMAIN-CONTAINING PROTEIN"/>
    <property type="match status" value="1"/>
</dbReference>
<dbReference type="InterPro" id="IPR001680">
    <property type="entry name" value="WD40_rpt"/>
</dbReference>
<reference evidence="6" key="1">
    <citation type="submission" date="2020-06" db="EMBL/GenBank/DDBJ databases">
        <title>Draft genome of Bugula neritina, a colonial animal packing powerful symbionts and potential medicines.</title>
        <authorList>
            <person name="Rayko M."/>
        </authorList>
    </citation>
    <scope>NUCLEOTIDE SEQUENCE [LARGE SCALE GENOMIC DNA]</scope>
    <source>
        <strain evidence="6">Kwan_BN1</strain>
    </source>
</reference>
<keyword evidence="7" id="KW-1185">Reference proteome</keyword>